<feature type="signal peptide" evidence="2">
    <location>
        <begin position="1"/>
        <end position="21"/>
    </location>
</feature>
<feature type="chain" id="PRO_5008137903" evidence="2">
    <location>
        <begin position="22"/>
        <end position="246"/>
    </location>
</feature>
<dbReference type="Proteomes" id="UP000075902">
    <property type="component" value="Unassembled WGS sequence"/>
</dbReference>
<dbReference type="VEuPathDB" id="VectorBase:AMEC015177"/>
<feature type="transmembrane region" description="Helical" evidence="1">
    <location>
        <begin position="56"/>
        <end position="76"/>
    </location>
</feature>
<evidence type="ECO:0000313" key="3">
    <source>
        <dbReference type="EnsemblMetazoa" id="AMEC015177-PA"/>
    </source>
</evidence>
<keyword evidence="4" id="KW-1185">Reference proteome</keyword>
<keyword evidence="1" id="KW-1133">Transmembrane helix</keyword>
<reference evidence="4" key="1">
    <citation type="submission" date="2014-01" db="EMBL/GenBank/DDBJ databases">
        <title>The Genome Sequence of Anopheles melas CM1001059_A (V2).</title>
        <authorList>
            <consortium name="The Broad Institute Genomics Platform"/>
            <person name="Neafsey D.E."/>
            <person name="Besansky N."/>
            <person name="Howell P."/>
            <person name="Walton C."/>
            <person name="Young S.K."/>
            <person name="Zeng Q."/>
            <person name="Gargeya S."/>
            <person name="Fitzgerald M."/>
            <person name="Haas B."/>
            <person name="Abouelleil A."/>
            <person name="Allen A.W."/>
            <person name="Alvarado L."/>
            <person name="Arachchi H.M."/>
            <person name="Berlin A.M."/>
            <person name="Chapman S.B."/>
            <person name="Gainer-Dewar J."/>
            <person name="Goldberg J."/>
            <person name="Griggs A."/>
            <person name="Gujja S."/>
            <person name="Hansen M."/>
            <person name="Howarth C."/>
            <person name="Imamovic A."/>
            <person name="Ireland A."/>
            <person name="Larimer J."/>
            <person name="McCowan C."/>
            <person name="Murphy C."/>
            <person name="Pearson M."/>
            <person name="Poon T.W."/>
            <person name="Priest M."/>
            <person name="Roberts A."/>
            <person name="Saif S."/>
            <person name="Shea T."/>
            <person name="Sisk P."/>
            <person name="Sykes S."/>
            <person name="Wortman J."/>
            <person name="Nusbaum C."/>
            <person name="Birren B."/>
        </authorList>
    </citation>
    <scope>NUCLEOTIDE SEQUENCE [LARGE SCALE GENOMIC DNA]</scope>
    <source>
        <strain evidence="4">CM1001059</strain>
    </source>
</reference>
<evidence type="ECO:0000256" key="2">
    <source>
        <dbReference type="SAM" id="SignalP"/>
    </source>
</evidence>
<evidence type="ECO:0000313" key="4">
    <source>
        <dbReference type="Proteomes" id="UP000075902"/>
    </source>
</evidence>
<dbReference type="EnsemblMetazoa" id="AMEC015177-RA">
    <property type="protein sequence ID" value="AMEC015177-PA"/>
    <property type="gene ID" value="AMEC015177"/>
</dbReference>
<keyword evidence="2" id="KW-0732">Signal</keyword>
<protein>
    <submittedName>
        <fullName evidence="3">Uncharacterized protein</fullName>
    </submittedName>
</protein>
<organism evidence="3 4">
    <name type="scientific">Anopheles melas</name>
    <dbReference type="NCBI Taxonomy" id="34690"/>
    <lineage>
        <taxon>Eukaryota</taxon>
        <taxon>Metazoa</taxon>
        <taxon>Ecdysozoa</taxon>
        <taxon>Arthropoda</taxon>
        <taxon>Hexapoda</taxon>
        <taxon>Insecta</taxon>
        <taxon>Pterygota</taxon>
        <taxon>Neoptera</taxon>
        <taxon>Endopterygota</taxon>
        <taxon>Diptera</taxon>
        <taxon>Nematocera</taxon>
        <taxon>Culicoidea</taxon>
        <taxon>Culicidae</taxon>
        <taxon>Anophelinae</taxon>
        <taxon>Anopheles</taxon>
    </lineage>
</organism>
<sequence>MERYLSAVALLALSAVVVVVGEGTEGSNSTAGALVEARYDHYEDIFRYWWPWFTDLSTVIAIKLKIWIVLVAMYVFGDGYYWSKWTGSGEPTYHQPPGFGWGRRKRRAISEENSGLAELIFNQLDIEDDTCRRRIVCELYLEGKRVPELWRALAAPGYEVFRAYRPKATVRSSAQCRKLYQCELSHRKDGTAGWFQQPNALTDTDGDDWRWPRAANLQLKALDLLVVPSQSAKDRDEDDDRISRHY</sequence>
<dbReference type="AlphaFoldDB" id="A0A182U790"/>
<reference evidence="3" key="2">
    <citation type="submission" date="2020-05" db="UniProtKB">
        <authorList>
            <consortium name="EnsemblMetazoa"/>
        </authorList>
    </citation>
    <scope>IDENTIFICATION</scope>
    <source>
        <strain evidence="3">CM1001059</strain>
    </source>
</reference>
<keyword evidence="1" id="KW-0812">Transmembrane</keyword>
<name>A0A182U790_9DIPT</name>
<accession>A0A182U790</accession>
<keyword evidence="1" id="KW-0472">Membrane</keyword>
<proteinExistence type="predicted"/>
<evidence type="ECO:0000256" key="1">
    <source>
        <dbReference type="SAM" id="Phobius"/>
    </source>
</evidence>